<comment type="caution">
    <text evidence="1">The sequence shown here is derived from an EMBL/GenBank/DDBJ whole genome shotgun (WGS) entry which is preliminary data.</text>
</comment>
<dbReference type="Proteomes" id="UP001314205">
    <property type="component" value="Unassembled WGS sequence"/>
</dbReference>
<reference evidence="1 2" key="1">
    <citation type="submission" date="2023-11" db="EMBL/GenBank/DDBJ databases">
        <authorList>
            <person name="Hedman E."/>
            <person name="Englund M."/>
            <person name="Stromberg M."/>
            <person name="Nyberg Akerstrom W."/>
            <person name="Nylinder S."/>
            <person name="Jareborg N."/>
            <person name="Kallberg Y."/>
            <person name="Kronander E."/>
        </authorList>
    </citation>
    <scope>NUCLEOTIDE SEQUENCE [LARGE SCALE GENOMIC DNA]</scope>
</reference>
<dbReference type="AlphaFoldDB" id="A0AAV1KHR1"/>
<protein>
    <submittedName>
        <fullName evidence="1">Uncharacterized protein</fullName>
    </submittedName>
</protein>
<dbReference type="EMBL" id="CAVLGL010000035">
    <property type="protein sequence ID" value="CAK1581920.1"/>
    <property type="molecule type" value="Genomic_DNA"/>
</dbReference>
<sequence>MHDVTWLDIIRYAHAQSMSQKAILSSDATERILQSSLLIRVYLHRVDHIRHVATNSAARCAHVSLARWALHQLVGRNVLLIKIALSLLPASVVPVSILAWVRVVSTLVAVYKIINQFVPATKVTQEIHLLAAIKSKSQKKYLAILATRHLVDLMPFVEKIMVSVHVLV</sequence>
<accession>A0AAV1KHR1</accession>
<evidence type="ECO:0000313" key="1">
    <source>
        <dbReference type="EMBL" id="CAK1581920.1"/>
    </source>
</evidence>
<organism evidence="1 2">
    <name type="scientific">Parnassius mnemosyne</name>
    <name type="common">clouded apollo</name>
    <dbReference type="NCBI Taxonomy" id="213953"/>
    <lineage>
        <taxon>Eukaryota</taxon>
        <taxon>Metazoa</taxon>
        <taxon>Ecdysozoa</taxon>
        <taxon>Arthropoda</taxon>
        <taxon>Hexapoda</taxon>
        <taxon>Insecta</taxon>
        <taxon>Pterygota</taxon>
        <taxon>Neoptera</taxon>
        <taxon>Endopterygota</taxon>
        <taxon>Lepidoptera</taxon>
        <taxon>Glossata</taxon>
        <taxon>Ditrysia</taxon>
        <taxon>Papilionoidea</taxon>
        <taxon>Papilionidae</taxon>
        <taxon>Parnassiinae</taxon>
        <taxon>Parnassini</taxon>
        <taxon>Parnassius</taxon>
        <taxon>Driopa</taxon>
    </lineage>
</organism>
<evidence type="ECO:0000313" key="2">
    <source>
        <dbReference type="Proteomes" id="UP001314205"/>
    </source>
</evidence>
<gene>
    <name evidence="1" type="ORF">PARMNEM_LOCUS3524</name>
</gene>
<name>A0AAV1KHR1_9NEOP</name>
<keyword evidence="2" id="KW-1185">Reference proteome</keyword>
<proteinExistence type="predicted"/>